<dbReference type="InterPro" id="IPR001547">
    <property type="entry name" value="Glyco_hydro_5"/>
</dbReference>
<dbReference type="InterPro" id="IPR001919">
    <property type="entry name" value="CBD2"/>
</dbReference>
<organism evidence="10 11">
    <name type="scientific">Amycolatopsis plumensis</name>
    <dbReference type="NCBI Taxonomy" id="236508"/>
    <lineage>
        <taxon>Bacteria</taxon>
        <taxon>Bacillati</taxon>
        <taxon>Actinomycetota</taxon>
        <taxon>Actinomycetes</taxon>
        <taxon>Pseudonocardiales</taxon>
        <taxon>Pseudonocardiaceae</taxon>
        <taxon>Amycolatopsis</taxon>
    </lineage>
</organism>
<dbReference type="Gene3D" id="3.20.20.80">
    <property type="entry name" value="Glycosidases"/>
    <property type="match status" value="1"/>
</dbReference>
<dbReference type="EMBL" id="JBHMBK010000005">
    <property type="protein sequence ID" value="MFB9684379.1"/>
    <property type="molecule type" value="Genomic_DNA"/>
</dbReference>
<keyword evidence="5 7" id="KW-0326">Glycosidase</keyword>
<evidence type="ECO:0000259" key="9">
    <source>
        <dbReference type="PROSITE" id="PS51173"/>
    </source>
</evidence>
<comment type="similarity">
    <text evidence="7">Belongs to the glycosyl hydrolase 5 (cellulase A) family.</text>
</comment>
<dbReference type="SUPFAM" id="SSF49384">
    <property type="entry name" value="Carbohydrate-binding domain"/>
    <property type="match status" value="1"/>
</dbReference>
<proteinExistence type="inferred from homology"/>
<dbReference type="InterPro" id="IPR008965">
    <property type="entry name" value="CBM2/CBM3_carb-bd_dom_sf"/>
</dbReference>
<dbReference type="InterPro" id="IPR017853">
    <property type="entry name" value="GH"/>
</dbReference>
<evidence type="ECO:0000256" key="2">
    <source>
        <dbReference type="ARBA" id="ARBA00022801"/>
    </source>
</evidence>
<keyword evidence="8" id="KW-0732">Signal</keyword>
<evidence type="ECO:0000313" key="10">
    <source>
        <dbReference type="EMBL" id="MFB9684379.1"/>
    </source>
</evidence>
<dbReference type="SUPFAM" id="SSF51445">
    <property type="entry name" value="(Trans)glycosidases"/>
    <property type="match status" value="1"/>
</dbReference>
<evidence type="ECO:0000256" key="3">
    <source>
        <dbReference type="ARBA" id="ARBA00023001"/>
    </source>
</evidence>
<evidence type="ECO:0000256" key="4">
    <source>
        <dbReference type="ARBA" id="ARBA00023277"/>
    </source>
</evidence>
<feature type="signal peptide" evidence="8">
    <location>
        <begin position="1"/>
        <end position="25"/>
    </location>
</feature>
<dbReference type="PANTHER" id="PTHR35923">
    <property type="entry name" value="MAJOR EXTRACELLULAR ENDOGLUCANASE"/>
    <property type="match status" value="1"/>
</dbReference>
<reference evidence="10 11" key="1">
    <citation type="submission" date="2024-09" db="EMBL/GenBank/DDBJ databases">
        <authorList>
            <person name="Sun Q."/>
            <person name="Mori K."/>
        </authorList>
    </citation>
    <scope>NUCLEOTIDE SEQUENCE [LARGE SCALE GENOMIC DNA]</scope>
    <source>
        <strain evidence="10 11">JCM 13852</strain>
    </source>
</reference>
<comment type="catalytic activity">
    <reaction evidence="1 7">
        <text>Endohydrolysis of (1-&gt;4)-beta-D-glucosidic linkages in cellulose, lichenin and cereal beta-D-glucans.</text>
        <dbReference type="EC" id="3.2.1.4"/>
    </reaction>
</comment>
<dbReference type="PROSITE" id="PS51173">
    <property type="entry name" value="CBM2"/>
    <property type="match status" value="1"/>
</dbReference>
<dbReference type="Proteomes" id="UP001589535">
    <property type="component" value="Unassembled WGS sequence"/>
</dbReference>
<evidence type="ECO:0000256" key="5">
    <source>
        <dbReference type="ARBA" id="ARBA00023295"/>
    </source>
</evidence>
<keyword evidence="4 7" id="KW-0119">Carbohydrate metabolism</keyword>
<accession>A0ABV5TZ44</accession>
<dbReference type="InterPro" id="IPR012291">
    <property type="entry name" value="CBM2_carb-bd_dom_sf"/>
</dbReference>
<gene>
    <name evidence="10" type="ORF">ACFFTO_09310</name>
</gene>
<name>A0ABV5TZ44_9PSEU</name>
<feature type="chain" id="PRO_5046083699" description="Endoglucanase" evidence="8">
    <location>
        <begin position="26"/>
        <end position="509"/>
    </location>
</feature>
<protein>
    <recommendedName>
        <fullName evidence="7">Endoglucanase</fullName>
        <ecNumber evidence="7">3.2.1.4</ecNumber>
    </recommendedName>
</protein>
<dbReference type="Pfam" id="PF00553">
    <property type="entry name" value="CBM_2"/>
    <property type="match status" value="1"/>
</dbReference>
<keyword evidence="6 7" id="KW-0624">Polysaccharide degradation</keyword>
<dbReference type="Gene3D" id="2.60.40.290">
    <property type="match status" value="1"/>
</dbReference>
<keyword evidence="3 7" id="KW-0136">Cellulose degradation</keyword>
<feature type="domain" description="CBM2" evidence="9">
    <location>
        <begin position="401"/>
        <end position="509"/>
    </location>
</feature>
<dbReference type="PROSITE" id="PS00659">
    <property type="entry name" value="GLYCOSYL_HYDROL_F5"/>
    <property type="match status" value="1"/>
</dbReference>
<dbReference type="SMART" id="SM00637">
    <property type="entry name" value="CBD_II"/>
    <property type="match status" value="1"/>
</dbReference>
<comment type="caution">
    <text evidence="10">The sequence shown here is derived from an EMBL/GenBank/DDBJ whole genome shotgun (WGS) entry which is preliminary data.</text>
</comment>
<evidence type="ECO:0000256" key="8">
    <source>
        <dbReference type="SAM" id="SignalP"/>
    </source>
</evidence>
<sequence>MKRLLSLVVAALVGGAVLTASPATAAPQATAAAGTGTGFWHAAGSQLYDSTGAPVRMTGINWFGAETANYSPHGLWSRNYKDMLDQMAGLGYNTLRLPYSNQLFDAGSKPVSIDQVQNPDLQGLSGLQVLDKIVAYAGVKGMRVLLDRHRPDSGAQSPLWYTSAYSESRWISDWTMLAQHYKGNPTVIGADLHNEPHSIQGGGGACWGCGDTATDWRLAAERAGNAVLAANPDWLIVVEGVDCVGGTGDPECGWWGGNLSGAKQFPVRLSKPDKLVYSAHEYATSVFAQKWFSDPAFPANLPALWDHFFGYLHKQNIAPVLLGEFGSTLADPRDKVWLQELMKYAGTGPSGMSFTYWSWNPNSGDTGGILNDDWTTVNQAKQAILQPYLIPPVGSGGGTTDPPPASSCGVTYHVDNTWQGGFTATVTLKNTGSAALKNWALGWTVPSGTQITGGWNATVTQTGQQASAKAPAWAPDLAGGASVSIGIQATGGSTGAPSGFAVGATACTT</sequence>
<dbReference type="RefSeq" id="WP_378191140.1">
    <property type="nucleotide sequence ID" value="NZ_JBHMBK010000005.1"/>
</dbReference>
<evidence type="ECO:0000256" key="1">
    <source>
        <dbReference type="ARBA" id="ARBA00000966"/>
    </source>
</evidence>
<keyword evidence="11" id="KW-1185">Reference proteome</keyword>
<dbReference type="PANTHER" id="PTHR35923:SF2">
    <property type="entry name" value="ENDOGLUCANASE"/>
    <property type="match status" value="1"/>
</dbReference>
<keyword evidence="2 7" id="KW-0378">Hydrolase</keyword>
<dbReference type="Pfam" id="PF00150">
    <property type="entry name" value="Cellulase"/>
    <property type="match status" value="1"/>
</dbReference>
<dbReference type="InterPro" id="IPR018087">
    <property type="entry name" value="Glyco_hydro_5_CS"/>
</dbReference>
<dbReference type="EC" id="3.2.1.4" evidence="7"/>
<evidence type="ECO:0000256" key="6">
    <source>
        <dbReference type="ARBA" id="ARBA00023326"/>
    </source>
</evidence>
<evidence type="ECO:0000313" key="11">
    <source>
        <dbReference type="Proteomes" id="UP001589535"/>
    </source>
</evidence>
<evidence type="ECO:0000256" key="7">
    <source>
        <dbReference type="RuleBase" id="RU361153"/>
    </source>
</evidence>